<evidence type="ECO:0000313" key="3">
    <source>
        <dbReference type="EMBL" id="KAG0453448.1"/>
    </source>
</evidence>
<gene>
    <name evidence="3" type="ORF">HPP92_024752</name>
    <name evidence="2" type="ORF">HPP92_025055</name>
</gene>
<comment type="caution">
    <text evidence="3">The sequence shown here is derived from an EMBL/GenBank/DDBJ whole genome shotgun (WGS) entry which is preliminary data.</text>
</comment>
<dbReference type="AlphaFoldDB" id="A0A835PIT0"/>
<organism evidence="3 5">
    <name type="scientific">Vanilla planifolia</name>
    <name type="common">Vanilla</name>
    <dbReference type="NCBI Taxonomy" id="51239"/>
    <lineage>
        <taxon>Eukaryota</taxon>
        <taxon>Viridiplantae</taxon>
        <taxon>Streptophyta</taxon>
        <taxon>Embryophyta</taxon>
        <taxon>Tracheophyta</taxon>
        <taxon>Spermatophyta</taxon>
        <taxon>Magnoliopsida</taxon>
        <taxon>Liliopsida</taxon>
        <taxon>Asparagales</taxon>
        <taxon>Orchidaceae</taxon>
        <taxon>Vanilloideae</taxon>
        <taxon>Vanilleae</taxon>
        <taxon>Vanilla</taxon>
    </lineage>
</organism>
<evidence type="ECO:0000256" key="1">
    <source>
        <dbReference type="SAM" id="MobiDB-lite"/>
    </source>
</evidence>
<evidence type="ECO:0000313" key="5">
    <source>
        <dbReference type="Proteomes" id="UP000639772"/>
    </source>
</evidence>
<protein>
    <submittedName>
        <fullName evidence="3">Uncharacterized protein</fullName>
    </submittedName>
</protein>
<dbReference type="Proteomes" id="UP000636800">
    <property type="component" value="Unassembled WGS sequence"/>
</dbReference>
<feature type="compositionally biased region" description="Basic residues" evidence="1">
    <location>
        <begin position="40"/>
        <end position="50"/>
    </location>
</feature>
<name>A0A835PIT0_VANPL</name>
<dbReference type="EMBL" id="JADCNL010000014">
    <property type="protein sequence ID" value="KAG0452391.1"/>
    <property type="molecule type" value="Genomic_DNA"/>
</dbReference>
<keyword evidence="4" id="KW-1185">Reference proteome</keyword>
<accession>A0A835PIT0</accession>
<dbReference type="EMBL" id="JADCNM010000014">
    <property type="protein sequence ID" value="KAG0453448.1"/>
    <property type="molecule type" value="Genomic_DNA"/>
</dbReference>
<proteinExistence type="predicted"/>
<dbReference type="Proteomes" id="UP000639772">
    <property type="component" value="Unassembled WGS sequence"/>
</dbReference>
<evidence type="ECO:0000313" key="2">
    <source>
        <dbReference type="EMBL" id="KAG0452391.1"/>
    </source>
</evidence>
<reference evidence="4 5" key="1">
    <citation type="journal article" date="2020" name="Nat. Food">
        <title>A phased Vanilla planifolia genome enables genetic improvement of flavour and production.</title>
        <authorList>
            <person name="Hasing T."/>
            <person name="Tang H."/>
            <person name="Brym M."/>
            <person name="Khazi F."/>
            <person name="Huang T."/>
            <person name="Chambers A.H."/>
        </authorList>
    </citation>
    <scope>NUCLEOTIDE SEQUENCE [LARGE SCALE GENOMIC DNA]</scope>
    <source>
        <tissue evidence="3">Leaf</tissue>
    </source>
</reference>
<evidence type="ECO:0000313" key="4">
    <source>
        <dbReference type="Proteomes" id="UP000636800"/>
    </source>
</evidence>
<feature type="region of interest" description="Disordered" evidence="1">
    <location>
        <begin position="39"/>
        <end position="59"/>
    </location>
</feature>
<sequence length="59" mass="6703">MDCFVAREQWVVGEGACAGVLYKCITEVFSVSFYCSRKEAGKKKNRRRKGALSQDNRKP</sequence>